<sequence length="108" mass="11931">MARFLSFTKEVADKHFAIELGCGFGAPSMAIEDTVERVIATDLPEAVGSCQAREWHALDWASPDLSWVEDDSIDLVIASDVVYNVDGVQLFLDVLNALRPKLKMDVCM</sequence>
<evidence type="ECO:0000313" key="2">
    <source>
        <dbReference type="Proteomes" id="UP000007800"/>
    </source>
</evidence>
<dbReference type="AlphaFoldDB" id="C5LYV4"/>
<dbReference type="RefSeq" id="XP_002765411.1">
    <property type="nucleotide sequence ID" value="XM_002765365.1"/>
</dbReference>
<dbReference type="SUPFAM" id="SSF53335">
    <property type="entry name" value="S-adenosyl-L-methionine-dependent methyltransferases"/>
    <property type="match status" value="1"/>
</dbReference>
<dbReference type="OrthoDB" id="46564at2759"/>
<dbReference type="Proteomes" id="UP000007800">
    <property type="component" value="Unassembled WGS sequence"/>
</dbReference>
<evidence type="ECO:0000313" key="1">
    <source>
        <dbReference type="EMBL" id="EEQ98128.1"/>
    </source>
</evidence>
<protein>
    <submittedName>
        <fullName evidence="1">Nodulation protein S, putative</fullName>
    </submittedName>
</protein>
<accession>C5LYV4</accession>
<dbReference type="Pfam" id="PF10294">
    <property type="entry name" value="Methyltransf_16"/>
    <property type="match status" value="1"/>
</dbReference>
<name>C5LYV4_PERM5</name>
<organism evidence="2">
    <name type="scientific">Perkinsus marinus (strain ATCC 50983 / TXsc)</name>
    <dbReference type="NCBI Taxonomy" id="423536"/>
    <lineage>
        <taxon>Eukaryota</taxon>
        <taxon>Sar</taxon>
        <taxon>Alveolata</taxon>
        <taxon>Perkinsozoa</taxon>
        <taxon>Perkinsea</taxon>
        <taxon>Perkinsida</taxon>
        <taxon>Perkinsidae</taxon>
        <taxon>Perkinsus</taxon>
    </lineage>
</organism>
<reference evidence="1 2" key="1">
    <citation type="submission" date="2008-07" db="EMBL/GenBank/DDBJ databases">
        <authorList>
            <person name="El-Sayed N."/>
            <person name="Caler E."/>
            <person name="Inman J."/>
            <person name="Amedeo P."/>
            <person name="Hass B."/>
            <person name="Wortman J."/>
        </authorList>
    </citation>
    <scope>NUCLEOTIDE SEQUENCE [LARGE SCALE GENOMIC DNA]</scope>
    <source>
        <strain evidence="2">ATCC 50983 / TXsc</strain>
    </source>
</reference>
<dbReference type="InParanoid" id="C5LYV4"/>
<proteinExistence type="predicted"/>
<keyword evidence="2" id="KW-1185">Reference proteome</keyword>
<dbReference type="InterPro" id="IPR029063">
    <property type="entry name" value="SAM-dependent_MTases_sf"/>
</dbReference>
<dbReference type="Gene3D" id="3.40.50.150">
    <property type="entry name" value="Vaccinia Virus protein VP39"/>
    <property type="match status" value="1"/>
</dbReference>
<dbReference type="InterPro" id="IPR019410">
    <property type="entry name" value="Methyltransf_16"/>
</dbReference>
<dbReference type="GeneID" id="9040561"/>
<gene>
    <name evidence="1" type="ORF">Pmar_PMAR002407</name>
</gene>
<dbReference type="EMBL" id="GG686832">
    <property type="protein sequence ID" value="EEQ98128.1"/>
    <property type="molecule type" value="Genomic_DNA"/>
</dbReference>